<reference evidence="4 5" key="1">
    <citation type="journal article" date="2015" name="Genome Biol. Evol.">
        <title>Phylogenomic analyses indicate that early fungi evolved digesting cell walls of algal ancestors of land plants.</title>
        <authorList>
            <person name="Chang Y."/>
            <person name="Wang S."/>
            <person name="Sekimoto S."/>
            <person name="Aerts A.L."/>
            <person name="Choi C."/>
            <person name="Clum A."/>
            <person name="LaButti K.M."/>
            <person name="Lindquist E.A."/>
            <person name="Yee Ngan C."/>
            <person name="Ohm R.A."/>
            <person name="Salamov A.A."/>
            <person name="Grigoriev I.V."/>
            <person name="Spatafora J.W."/>
            <person name="Berbee M.L."/>
        </authorList>
    </citation>
    <scope>NUCLEOTIDE SEQUENCE [LARGE SCALE GENOMIC DNA]</scope>
    <source>
        <strain evidence="4 5">JEL478</strain>
    </source>
</reference>
<evidence type="ECO:0000313" key="4">
    <source>
        <dbReference type="EMBL" id="KXS14046.1"/>
    </source>
</evidence>
<dbReference type="InterPro" id="IPR036028">
    <property type="entry name" value="SH3-like_dom_sf"/>
</dbReference>
<keyword evidence="1" id="KW-0728">SH3 domain</keyword>
<gene>
    <name evidence="4" type="ORF">M427DRAFT_136116</name>
</gene>
<organism evidence="4 5">
    <name type="scientific">Gonapodya prolifera (strain JEL478)</name>
    <name type="common">Monoblepharis prolifera</name>
    <dbReference type="NCBI Taxonomy" id="1344416"/>
    <lineage>
        <taxon>Eukaryota</taxon>
        <taxon>Fungi</taxon>
        <taxon>Fungi incertae sedis</taxon>
        <taxon>Chytridiomycota</taxon>
        <taxon>Chytridiomycota incertae sedis</taxon>
        <taxon>Monoblepharidomycetes</taxon>
        <taxon>Monoblepharidales</taxon>
        <taxon>Gonapodyaceae</taxon>
        <taxon>Gonapodya</taxon>
    </lineage>
</organism>
<dbReference type="SUPFAM" id="SSF50044">
    <property type="entry name" value="SH3-domain"/>
    <property type="match status" value="1"/>
</dbReference>
<evidence type="ECO:0000256" key="2">
    <source>
        <dbReference type="SAM" id="MobiDB-lite"/>
    </source>
</evidence>
<dbReference type="OrthoDB" id="19092at2759"/>
<dbReference type="Proteomes" id="UP000070544">
    <property type="component" value="Unassembled WGS sequence"/>
</dbReference>
<keyword evidence="5" id="KW-1185">Reference proteome</keyword>
<name>A0A139AB65_GONPJ</name>
<evidence type="ECO:0000256" key="1">
    <source>
        <dbReference type="ARBA" id="ARBA00022443"/>
    </source>
</evidence>
<protein>
    <recommendedName>
        <fullName evidence="3">SH3 domain-containing protein</fullName>
    </recommendedName>
</protein>
<dbReference type="Gene3D" id="2.30.30.40">
    <property type="entry name" value="SH3 Domains"/>
    <property type="match status" value="1"/>
</dbReference>
<evidence type="ECO:0000259" key="3">
    <source>
        <dbReference type="Pfam" id="PF00018"/>
    </source>
</evidence>
<dbReference type="Pfam" id="PF00018">
    <property type="entry name" value="SH3_1"/>
    <property type="match status" value="1"/>
</dbReference>
<proteinExistence type="predicted"/>
<dbReference type="AlphaFoldDB" id="A0A139AB65"/>
<feature type="region of interest" description="Disordered" evidence="2">
    <location>
        <begin position="237"/>
        <end position="263"/>
    </location>
</feature>
<dbReference type="EMBL" id="KQ965772">
    <property type="protein sequence ID" value="KXS14046.1"/>
    <property type="molecule type" value="Genomic_DNA"/>
</dbReference>
<accession>A0A139AB65</accession>
<feature type="domain" description="SH3" evidence="3">
    <location>
        <begin position="37"/>
        <end position="81"/>
    </location>
</feature>
<dbReference type="InterPro" id="IPR001452">
    <property type="entry name" value="SH3_domain"/>
</dbReference>
<sequence>MEVDPAIRHGAHPAYVFFGGTPGAGNGVALNRVFIGISDYLPQNADELVVGQGRVFYVGHLFEDGWCEADNINSSEKGMVPIDVLILLETGGGTEFQFGNQQNQVEVIASSIPTASTWLSDAKSSLGRGDQIYGSGSPYAATMARSPILGEDGTPKVTTTLDRADVHEPDFGSPHGHVRPGSEGSHSSHPDQRRTFTRRYGAGAAEVTQSVSDLAFPVTPATLKSPRARTIGRPQSIQSTHNLPDRWESTRPGNLLARDDQGRETKRDIQIPLNTLEDLLKQGLLTQEAFEELAGRKSTIAE</sequence>
<feature type="region of interest" description="Disordered" evidence="2">
    <location>
        <begin position="165"/>
        <end position="193"/>
    </location>
</feature>
<evidence type="ECO:0000313" key="5">
    <source>
        <dbReference type="Proteomes" id="UP000070544"/>
    </source>
</evidence>